<feature type="domain" description="CCHC-type" evidence="2">
    <location>
        <begin position="254"/>
        <end position="270"/>
    </location>
</feature>
<sequence length="504" mass="55867">MANVSFSEDQFRDLLGVLASRNKTKPGSFASCTARFDGSRDTTKVEAFLSTIITYKKIEKITDEDAIEGLTLLLSDEASIWWIGVKEEVTTWANVLKILRTTFAPKRPAYKIYDELITQKQQSSKGIELFVAKKRALMAELPKPSLTESQCLDILYSSLHAVVRDKVPRDTVSTFEDFLKKARQIEDTIIDTESTSKTRDRCTFCRAFGHIEEECRKRKGKNANTSTTTAKPTTAKPTTTAVSSTLKPLPNKITCYGCGEPGVVRSKCQKCNQSKIGAVNVGFYSLNTNLSAISRLRPTVKIMIEGVPGLAHIDTGAKLSVASTSLHKVLLQKGVKFASEKANVILADGLRRKQQIQRAVVQVELCGRTIPTNFIVLPESQDNRTLLGVDFVQDANMILNLPQLLFHFLDDPGRKYDLINEEDDAFVSTVQAQPEGSIIGKLARITALEPMLSPLQMTPPAISLFEEEDVGRSYGPPHRIDTQTPPGSPTRQEPTFMGVYNIYI</sequence>
<dbReference type="InterPro" id="IPR036875">
    <property type="entry name" value="Znf_CCHC_sf"/>
</dbReference>
<dbReference type="InterPro" id="IPR045358">
    <property type="entry name" value="Ty3_capsid"/>
</dbReference>
<dbReference type="InterPro" id="IPR021109">
    <property type="entry name" value="Peptidase_aspartic_dom_sf"/>
</dbReference>
<evidence type="ECO:0000259" key="2">
    <source>
        <dbReference type="SMART" id="SM00343"/>
    </source>
</evidence>
<name>A0A0L7KX26_OPEBR</name>
<dbReference type="GO" id="GO:0003676">
    <property type="term" value="F:nucleic acid binding"/>
    <property type="evidence" value="ECO:0007669"/>
    <property type="project" value="InterPro"/>
</dbReference>
<comment type="caution">
    <text evidence="3">The sequence shown here is derived from an EMBL/GenBank/DDBJ whole genome shotgun (WGS) entry which is preliminary data.</text>
</comment>
<accession>A0A0L7KX26</accession>
<evidence type="ECO:0000313" key="4">
    <source>
        <dbReference type="Proteomes" id="UP000037510"/>
    </source>
</evidence>
<keyword evidence="4" id="KW-1185">Reference proteome</keyword>
<dbReference type="Proteomes" id="UP000037510">
    <property type="component" value="Unassembled WGS sequence"/>
</dbReference>
<organism evidence="3 4">
    <name type="scientific">Operophtera brumata</name>
    <name type="common">Winter moth</name>
    <name type="synonym">Phalaena brumata</name>
    <dbReference type="NCBI Taxonomy" id="104452"/>
    <lineage>
        <taxon>Eukaryota</taxon>
        <taxon>Metazoa</taxon>
        <taxon>Ecdysozoa</taxon>
        <taxon>Arthropoda</taxon>
        <taxon>Hexapoda</taxon>
        <taxon>Insecta</taxon>
        <taxon>Pterygota</taxon>
        <taxon>Neoptera</taxon>
        <taxon>Endopterygota</taxon>
        <taxon>Lepidoptera</taxon>
        <taxon>Glossata</taxon>
        <taxon>Ditrysia</taxon>
        <taxon>Geometroidea</taxon>
        <taxon>Geometridae</taxon>
        <taxon>Larentiinae</taxon>
        <taxon>Operophtera</taxon>
    </lineage>
</organism>
<dbReference type="Pfam" id="PF19259">
    <property type="entry name" value="Ty3_capsid"/>
    <property type="match status" value="1"/>
</dbReference>
<gene>
    <name evidence="3" type="ORF">OBRU01_15574</name>
</gene>
<evidence type="ECO:0000313" key="3">
    <source>
        <dbReference type="EMBL" id="KOB67660.1"/>
    </source>
</evidence>
<dbReference type="AlphaFoldDB" id="A0A0L7KX26"/>
<dbReference type="SUPFAM" id="SSF50630">
    <property type="entry name" value="Acid proteases"/>
    <property type="match status" value="1"/>
</dbReference>
<evidence type="ECO:0000256" key="1">
    <source>
        <dbReference type="SAM" id="MobiDB-lite"/>
    </source>
</evidence>
<protein>
    <submittedName>
        <fullName evidence="3">Retrovirus-related Pol polyprotein from transposon 17.6</fullName>
    </submittedName>
</protein>
<dbReference type="EMBL" id="JTDY01004865">
    <property type="protein sequence ID" value="KOB67660.1"/>
    <property type="molecule type" value="Genomic_DNA"/>
</dbReference>
<feature type="domain" description="CCHC-type" evidence="2">
    <location>
        <begin position="201"/>
        <end position="217"/>
    </location>
</feature>
<feature type="region of interest" description="Disordered" evidence="1">
    <location>
        <begin position="219"/>
        <end position="244"/>
    </location>
</feature>
<feature type="compositionally biased region" description="Low complexity" evidence="1">
    <location>
        <begin position="225"/>
        <end position="244"/>
    </location>
</feature>
<dbReference type="GO" id="GO:0008270">
    <property type="term" value="F:zinc ion binding"/>
    <property type="evidence" value="ECO:0007669"/>
    <property type="project" value="InterPro"/>
</dbReference>
<reference evidence="3 4" key="1">
    <citation type="journal article" date="2015" name="Genome Biol. Evol.">
        <title>The genome of winter moth (Operophtera brumata) provides a genomic perspective on sexual dimorphism and phenology.</title>
        <authorList>
            <person name="Derks M.F."/>
            <person name="Smit S."/>
            <person name="Salis L."/>
            <person name="Schijlen E."/>
            <person name="Bossers A."/>
            <person name="Mateman C."/>
            <person name="Pijl A.S."/>
            <person name="de Ridder D."/>
            <person name="Groenen M.A."/>
            <person name="Visser M.E."/>
            <person name="Megens H.J."/>
        </authorList>
    </citation>
    <scope>NUCLEOTIDE SEQUENCE [LARGE SCALE GENOMIC DNA]</scope>
    <source>
        <strain evidence="3">WM2013NL</strain>
        <tissue evidence="3">Head and thorax</tissue>
    </source>
</reference>
<dbReference type="Gene3D" id="2.40.70.10">
    <property type="entry name" value="Acid Proteases"/>
    <property type="match status" value="1"/>
</dbReference>
<proteinExistence type="predicted"/>
<dbReference type="InterPro" id="IPR001878">
    <property type="entry name" value="Znf_CCHC"/>
</dbReference>
<dbReference type="Gene3D" id="4.10.60.10">
    <property type="entry name" value="Zinc finger, CCHC-type"/>
    <property type="match status" value="1"/>
</dbReference>
<dbReference type="SMART" id="SM00343">
    <property type="entry name" value="ZnF_C2HC"/>
    <property type="match status" value="2"/>
</dbReference>
<dbReference type="SUPFAM" id="SSF57756">
    <property type="entry name" value="Retrovirus zinc finger-like domains"/>
    <property type="match status" value="1"/>
</dbReference>